<organism evidence="7 8">
    <name type="scientific">Cylindrobasidium torrendii FP15055 ss-10</name>
    <dbReference type="NCBI Taxonomy" id="1314674"/>
    <lineage>
        <taxon>Eukaryota</taxon>
        <taxon>Fungi</taxon>
        <taxon>Dikarya</taxon>
        <taxon>Basidiomycota</taxon>
        <taxon>Agaricomycotina</taxon>
        <taxon>Agaricomycetes</taxon>
        <taxon>Agaricomycetidae</taxon>
        <taxon>Agaricales</taxon>
        <taxon>Marasmiineae</taxon>
        <taxon>Physalacriaceae</taxon>
        <taxon>Cylindrobasidium</taxon>
    </lineage>
</organism>
<accession>A0A0D7BV82</accession>
<feature type="transmembrane region" description="Helical" evidence="6">
    <location>
        <begin position="116"/>
        <end position="140"/>
    </location>
</feature>
<evidence type="ECO:0000256" key="1">
    <source>
        <dbReference type="ARBA" id="ARBA00004141"/>
    </source>
</evidence>
<dbReference type="EMBL" id="KN880432">
    <property type="protein sequence ID" value="KIY74160.1"/>
    <property type="molecule type" value="Genomic_DNA"/>
</dbReference>
<protein>
    <submittedName>
        <fullName evidence="7">MBOAT-domain-containing protein</fullName>
    </submittedName>
</protein>
<feature type="transmembrane region" description="Helical" evidence="6">
    <location>
        <begin position="417"/>
        <end position="441"/>
    </location>
</feature>
<gene>
    <name evidence="7" type="ORF">CYLTODRAFT_416418</name>
</gene>
<feature type="transmembrane region" description="Helical" evidence="6">
    <location>
        <begin position="283"/>
        <end position="302"/>
    </location>
</feature>
<keyword evidence="3 6" id="KW-0812">Transmembrane</keyword>
<evidence type="ECO:0000256" key="4">
    <source>
        <dbReference type="ARBA" id="ARBA00022989"/>
    </source>
</evidence>
<dbReference type="PANTHER" id="PTHR13285">
    <property type="entry name" value="ACYLTRANSFERASE"/>
    <property type="match status" value="1"/>
</dbReference>
<feature type="transmembrane region" description="Helical" evidence="6">
    <location>
        <begin position="249"/>
        <end position="271"/>
    </location>
</feature>
<keyword evidence="5 6" id="KW-0472">Membrane</keyword>
<reference evidence="7 8" key="1">
    <citation type="journal article" date="2015" name="Fungal Genet. Biol.">
        <title>Evolution of novel wood decay mechanisms in Agaricales revealed by the genome sequences of Fistulina hepatica and Cylindrobasidium torrendii.</title>
        <authorList>
            <person name="Floudas D."/>
            <person name="Held B.W."/>
            <person name="Riley R."/>
            <person name="Nagy L.G."/>
            <person name="Koehler G."/>
            <person name="Ransdell A.S."/>
            <person name="Younus H."/>
            <person name="Chow J."/>
            <person name="Chiniquy J."/>
            <person name="Lipzen A."/>
            <person name="Tritt A."/>
            <person name="Sun H."/>
            <person name="Haridas S."/>
            <person name="LaButti K."/>
            <person name="Ohm R.A."/>
            <person name="Kues U."/>
            <person name="Blanchette R.A."/>
            <person name="Grigoriev I.V."/>
            <person name="Minto R.E."/>
            <person name="Hibbett D.S."/>
        </authorList>
    </citation>
    <scope>NUCLEOTIDE SEQUENCE [LARGE SCALE GENOMIC DNA]</scope>
    <source>
        <strain evidence="7 8">FP15055 ss-10</strain>
    </source>
</reference>
<proteinExistence type="inferred from homology"/>
<dbReference type="PANTHER" id="PTHR13285:SF18">
    <property type="entry name" value="PROTEIN-CYSTEINE N-PALMITOYLTRANSFERASE RASP"/>
    <property type="match status" value="1"/>
</dbReference>
<dbReference type="GO" id="GO:0008374">
    <property type="term" value="F:O-acyltransferase activity"/>
    <property type="evidence" value="ECO:0007669"/>
    <property type="project" value="TreeGrafter"/>
</dbReference>
<dbReference type="Proteomes" id="UP000054007">
    <property type="component" value="Unassembled WGS sequence"/>
</dbReference>
<dbReference type="GO" id="GO:0016020">
    <property type="term" value="C:membrane"/>
    <property type="evidence" value="ECO:0007669"/>
    <property type="project" value="UniProtKB-SubCell"/>
</dbReference>
<feature type="transmembrane region" description="Helical" evidence="6">
    <location>
        <begin position="40"/>
        <end position="57"/>
    </location>
</feature>
<feature type="transmembrane region" description="Helical" evidence="6">
    <location>
        <begin position="219"/>
        <end position="237"/>
    </location>
</feature>
<dbReference type="AlphaFoldDB" id="A0A0D7BV82"/>
<evidence type="ECO:0000313" key="7">
    <source>
        <dbReference type="EMBL" id="KIY74160.1"/>
    </source>
</evidence>
<feature type="transmembrane region" description="Helical" evidence="6">
    <location>
        <begin position="152"/>
        <end position="170"/>
    </location>
</feature>
<keyword evidence="4 6" id="KW-1133">Transmembrane helix</keyword>
<keyword evidence="8" id="KW-1185">Reference proteome</keyword>
<dbReference type="InterPro" id="IPR004299">
    <property type="entry name" value="MBOAT_fam"/>
</dbReference>
<dbReference type="GO" id="GO:0006506">
    <property type="term" value="P:GPI anchor biosynthetic process"/>
    <property type="evidence" value="ECO:0007669"/>
    <property type="project" value="TreeGrafter"/>
</dbReference>
<feature type="transmembrane region" description="Helical" evidence="6">
    <location>
        <begin position="386"/>
        <end position="405"/>
    </location>
</feature>
<evidence type="ECO:0000256" key="6">
    <source>
        <dbReference type="SAM" id="Phobius"/>
    </source>
</evidence>
<evidence type="ECO:0000256" key="3">
    <source>
        <dbReference type="ARBA" id="ARBA00022692"/>
    </source>
</evidence>
<evidence type="ECO:0000256" key="5">
    <source>
        <dbReference type="ARBA" id="ARBA00023136"/>
    </source>
</evidence>
<dbReference type="GO" id="GO:0005783">
    <property type="term" value="C:endoplasmic reticulum"/>
    <property type="evidence" value="ECO:0007669"/>
    <property type="project" value="TreeGrafter"/>
</dbReference>
<comment type="similarity">
    <text evidence="2">Belongs to the membrane-bound acyltransferase family.</text>
</comment>
<evidence type="ECO:0000313" key="8">
    <source>
        <dbReference type="Proteomes" id="UP000054007"/>
    </source>
</evidence>
<comment type="subcellular location">
    <subcellularLocation>
        <location evidence="1">Membrane</location>
        <topology evidence="1">Multi-pass membrane protein</topology>
    </subcellularLocation>
</comment>
<dbReference type="Pfam" id="PF03062">
    <property type="entry name" value="MBOAT"/>
    <property type="match status" value="1"/>
</dbReference>
<dbReference type="OrthoDB" id="420606at2759"/>
<dbReference type="InterPro" id="IPR051085">
    <property type="entry name" value="MB_O-acyltransferase"/>
</dbReference>
<sequence>MSMPPSRAPSHQFLLTVPVPTAKTDISTTPARWRTSEFRLYFLAFAFAIPWMFWTGYSTTNSPPPTRLSPGWLPGRLADLTDPQYRAFRGNLPALIGAAVGHALLTRLVPTRNLNIIFSVGFVAVLHGTSVFKVFLVLLASYSVRRNKAMTWIINVAILFTASYFNGIPYTSLHPSLAWLDAYSGLYPRWHVNWNIAMLRLISFNIDAPEASFVQLVDYALYAPLYIAGPIITYSDFASQRKSPRQVSITSPLIRFVLPFLAMEVMLHYIYAPAYSPDGLPPLNTSILSFFKLIFIWLKLLVPWRFFRLWSMMPSPAIDPPENMVRCMANNYSPSGFWRGWHRSYNLWVIKYIYVPLGGREHPWRNMLAVFTFVALWHDLEARLLAWGWMVSFFVIPELIFTPIIKRIPSPLWQRHADAALGAFNILLMMAANLVGFSGGFPALKALWSWEGARFLFGTVPVLWIGVQVMKEYREEEKRRGVWRKC</sequence>
<dbReference type="STRING" id="1314674.A0A0D7BV82"/>
<name>A0A0D7BV82_9AGAR</name>
<evidence type="ECO:0000256" key="2">
    <source>
        <dbReference type="ARBA" id="ARBA00010323"/>
    </source>
</evidence>